<dbReference type="PANTHER" id="PTHR16128">
    <property type="entry name" value="FAD/NAD(P)-BINDING OXIDOREDUCTASE FAMILY PROTEIN"/>
    <property type="match status" value="1"/>
</dbReference>
<name>A0AB34IZJ6_PRYPA</name>
<proteinExistence type="predicted"/>
<organism evidence="2 3">
    <name type="scientific">Prymnesium parvum</name>
    <name type="common">Toxic golden alga</name>
    <dbReference type="NCBI Taxonomy" id="97485"/>
    <lineage>
        <taxon>Eukaryota</taxon>
        <taxon>Haptista</taxon>
        <taxon>Haptophyta</taxon>
        <taxon>Prymnesiophyceae</taxon>
        <taxon>Prymnesiales</taxon>
        <taxon>Prymnesiaceae</taxon>
        <taxon>Prymnesium</taxon>
    </lineage>
</organism>
<evidence type="ECO:0000256" key="1">
    <source>
        <dbReference type="SAM" id="MobiDB-lite"/>
    </source>
</evidence>
<feature type="region of interest" description="Disordered" evidence="1">
    <location>
        <begin position="40"/>
        <end position="68"/>
    </location>
</feature>
<gene>
    <name evidence="2" type="ORF">AB1Y20_006837</name>
</gene>
<dbReference type="Gene3D" id="3.90.660.10">
    <property type="match status" value="2"/>
</dbReference>
<dbReference type="PROSITE" id="PS51257">
    <property type="entry name" value="PROKAR_LIPOPROTEIN"/>
    <property type="match status" value="1"/>
</dbReference>
<dbReference type="Gene3D" id="3.50.50.60">
    <property type="entry name" value="FAD/NAD(P)-binding domain"/>
    <property type="match status" value="1"/>
</dbReference>
<accession>A0AB34IZJ6</accession>
<evidence type="ECO:0000313" key="3">
    <source>
        <dbReference type="Proteomes" id="UP001515480"/>
    </source>
</evidence>
<comment type="caution">
    <text evidence="2">The sequence shown here is derived from an EMBL/GenBank/DDBJ whole genome shotgun (WGS) entry which is preliminary data.</text>
</comment>
<dbReference type="InterPro" id="IPR036188">
    <property type="entry name" value="FAD/NAD-bd_sf"/>
</dbReference>
<dbReference type="Proteomes" id="UP001515480">
    <property type="component" value="Unassembled WGS sequence"/>
</dbReference>
<keyword evidence="3" id="KW-1185">Reference proteome</keyword>
<dbReference type="PANTHER" id="PTHR16128:SF5">
    <property type="entry name" value="FAD_NAD(P)-BINDING OXIDOREDUCTASE FAMILY PROTEIN"/>
    <property type="match status" value="1"/>
</dbReference>
<dbReference type="Pfam" id="PF13450">
    <property type="entry name" value="NAD_binding_8"/>
    <property type="match status" value="1"/>
</dbReference>
<evidence type="ECO:0000313" key="2">
    <source>
        <dbReference type="EMBL" id="KAL1510534.1"/>
    </source>
</evidence>
<evidence type="ECO:0008006" key="4">
    <source>
        <dbReference type="Google" id="ProtNLM"/>
    </source>
</evidence>
<dbReference type="EMBL" id="JBGBPQ010000015">
    <property type="protein sequence ID" value="KAL1510534.1"/>
    <property type="molecule type" value="Genomic_DNA"/>
</dbReference>
<protein>
    <recommendedName>
        <fullName evidence="4">Amine oxidase domain-containing protein</fullName>
    </recommendedName>
</protein>
<reference evidence="2 3" key="1">
    <citation type="journal article" date="2024" name="Science">
        <title>Giant polyketide synthase enzymes in the biosynthesis of giant marine polyether toxins.</title>
        <authorList>
            <person name="Fallon T.R."/>
            <person name="Shende V.V."/>
            <person name="Wierzbicki I.H."/>
            <person name="Pendleton A.L."/>
            <person name="Watervoot N.F."/>
            <person name="Auber R.P."/>
            <person name="Gonzalez D.J."/>
            <person name="Wisecaver J.H."/>
            <person name="Moore B.S."/>
        </authorList>
    </citation>
    <scope>NUCLEOTIDE SEQUENCE [LARGE SCALE GENOMIC DNA]</scope>
    <source>
        <strain evidence="2 3">12B1</strain>
    </source>
</reference>
<sequence length="347" mass="36599">MAASKTPPLLAIVGGGIAGACAASLLAETCEVVLFDQGRRGPGGRASHRSEPSPLPPRADGAAQTAPASECSTLEFDHGCQFFRADTPEMKGLVEEWERHGWVAPWRGRFGSLGGSGGEAAADFFGLPADAAPVYAGVGGMHWLPRRILAEARVEVRAQTRVASVERREGGKHELYGVVGEGAYHDTPESKAAASVVSSLGVYDAVLFTDISSAFGEWHRASAGVPEEVARCVRDRVRTPLFSCMVAFDSPLASVIQLDGFNVCGKSPLWWASCSQSKPGFPAGAAECWTLISTPAFAAEEIGRELMQDPQTGAFKPQSNDYLNSVPGPQLLAAFVAGVQKRSIVVA</sequence>
<dbReference type="AlphaFoldDB" id="A0AB34IZJ6"/>
<dbReference type="SUPFAM" id="SSF51905">
    <property type="entry name" value="FAD/NAD(P)-binding domain"/>
    <property type="match status" value="1"/>
</dbReference>